<accession>A0ABR0LKR6</accession>
<sequence>MNTTAPLSFTSSQPNPASFSNPRRNLFAHTLSRRPTTSSTSASTIQVAIEESEETTLAEEEEEEEEEDEGMVHRDDSGSILLRMPEIPQADLEHELGEENEREQEQSHLTDLARDFLTGGNKFATDEEGKSLPLYNRRYPNRPRVELRTALWTSLREKTA</sequence>
<comment type="caution">
    <text evidence="2">The sequence shown here is derived from an EMBL/GenBank/DDBJ whole genome shotgun (WGS) entry which is preliminary data.</text>
</comment>
<gene>
    <name evidence="2" type="ORF">LTR16_009677</name>
</gene>
<name>A0ABR0LKR6_9PEZI</name>
<feature type="non-terminal residue" evidence="2">
    <location>
        <position position="160"/>
    </location>
</feature>
<evidence type="ECO:0000256" key="1">
    <source>
        <dbReference type="SAM" id="MobiDB-lite"/>
    </source>
</evidence>
<evidence type="ECO:0000313" key="2">
    <source>
        <dbReference type="EMBL" id="KAK5186611.1"/>
    </source>
</evidence>
<protein>
    <submittedName>
        <fullName evidence="2">Uncharacterized protein</fullName>
    </submittedName>
</protein>
<feature type="compositionally biased region" description="Acidic residues" evidence="1">
    <location>
        <begin position="50"/>
        <end position="69"/>
    </location>
</feature>
<feature type="compositionally biased region" description="Basic and acidic residues" evidence="1">
    <location>
        <begin position="91"/>
        <end position="107"/>
    </location>
</feature>
<dbReference type="EMBL" id="JAVRRA010018987">
    <property type="protein sequence ID" value="KAK5186611.1"/>
    <property type="molecule type" value="Genomic_DNA"/>
</dbReference>
<feature type="region of interest" description="Disordered" evidence="1">
    <location>
        <begin position="1"/>
        <end position="107"/>
    </location>
</feature>
<feature type="compositionally biased region" description="Low complexity" evidence="1">
    <location>
        <begin position="33"/>
        <end position="44"/>
    </location>
</feature>
<reference evidence="2 3" key="1">
    <citation type="submission" date="2023-08" db="EMBL/GenBank/DDBJ databases">
        <title>Black Yeasts Isolated from many extreme environments.</title>
        <authorList>
            <person name="Coleine C."/>
            <person name="Stajich J.E."/>
            <person name="Selbmann L."/>
        </authorList>
    </citation>
    <scope>NUCLEOTIDE SEQUENCE [LARGE SCALE GENOMIC DNA]</scope>
    <source>
        <strain evidence="2 3">CCFEE 536</strain>
    </source>
</reference>
<organism evidence="2 3">
    <name type="scientific">Cryomyces antarcticus</name>
    <dbReference type="NCBI Taxonomy" id="329879"/>
    <lineage>
        <taxon>Eukaryota</taxon>
        <taxon>Fungi</taxon>
        <taxon>Dikarya</taxon>
        <taxon>Ascomycota</taxon>
        <taxon>Pezizomycotina</taxon>
        <taxon>Dothideomycetes</taxon>
        <taxon>Dothideomycetes incertae sedis</taxon>
        <taxon>Cryomyces</taxon>
    </lineage>
</organism>
<evidence type="ECO:0000313" key="3">
    <source>
        <dbReference type="Proteomes" id="UP001357485"/>
    </source>
</evidence>
<proteinExistence type="predicted"/>
<dbReference type="Proteomes" id="UP001357485">
    <property type="component" value="Unassembled WGS sequence"/>
</dbReference>
<feature type="compositionally biased region" description="Polar residues" evidence="1">
    <location>
        <begin position="1"/>
        <end position="23"/>
    </location>
</feature>
<keyword evidence="3" id="KW-1185">Reference proteome</keyword>